<dbReference type="OrthoDB" id="9810174at2"/>
<organism evidence="2 3">
    <name type="scientific">Microvirgula aerodenitrificans</name>
    <dbReference type="NCBI Taxonomy" id="57480"/>
    <lineage>
        <taxon>Bacteria</taxon>
        <taxon>Pseudomonadati</taxon>
        <taxon>Pseudomonadota</taxon>
        <taxon>Betaproteobacteria</taxon>
        <taxon>Neisseriales</taxon>
        <taxon>Aquaspirillaceae</taxon>
        <taxon>Microvirgula</taxon>
    </lineage>
</organism>
<evidence type="ECO:0000259" key="1">
    <source>
        <dbReference type="Pfam" id="PF07484"/>
    </source>
</evidence>
<evidence type="ECO:0000313" key="3">
    <source>
        <dbReference type="Proteomes" id="UP000244173"/>
    </source>
</evidence>
<protein>
    <recommendedName>
        <fullName evidence="1">Phage tail collar domain-containing protein</fullName>
    </recommendedName>
</protein>
<keyword evidence="3" id="KW-1185">Reference proteome</keyword>
<gene>
    <name evidence="2" type="ORF">DAI18_08960</name>
</gene>
<dbReference type="SUPFAM" id="SSF88874">
    <property type="entry name" value="Receptor-binding domain of short tail fibre protein gp12"/>
    <property type="match status" value="1"/>
</dbReference>
<dbReference type="EMBL" id="CP028519">
    <property type="protein sequence ID" value="AVY94157.1"/>
    <property type="molecule type" value="Genomic_DNA"/>
</dbReference>
<dbReference type="InterPro" id="IPR037053">
    <property type="entry name" value="Phage_tail_collar_dom_sf"/>
</dbReference>
<sequence length="180" mass="19067">MADCFVGEIRMFAGNYAPEGWAICNGASLSVNDYPALFSLISTTYGGDGIRIFNLPDFRGRIPVGTCSTNGMPTITLGQHFGAETSMITNANMPPHKHTFNVVADIGDNEAPSNIMLGKLAAAGANKGFYSKESPATAVLSADFLSPVTNPNQAPINNMMATLTVSYIIALNGLYPDRPN</sequence>
<dbReference type="RefSeq" id="WP_028500443.1">
    <property type="nucleotide sequence ID" value="NZ_CP028519.1"/>
</dbReference>
<name>A0A2S0PA46_9NEIS</name>
<evidence type="ECO:0000313" key="2">
    <source>
        <dbReference type="EMBL" id="AVY94157.1"/>
    </source>
</evidence>
<dbReference type="STRING" id="1122240.GCA_000620105_03682"/>
<feature type="domain" description="Phage tail collar" evidence="1">
    <location>
        <begin position="7"/>
        <end position="63"/>
    </location>
</feature>
<dbReference type="Pfam" id="PF07484">
    <property type="entry name" value="Collar"/>
    <property type="match status" value="1"/>
</dbReference>
<dbReference type="AlphaFoldDB" id="A0A2S0PA46"/>
<reference evidence="2 3" key="1">
    <citation type="submission" date="2018-04" db="EMBL/GenBank/DDBJ databases">
        <title>Denitrifier Microvirgula.</title>
        <authorList>
            <person name="Anderson E."/>
            <person name="Jang J."/>
            <person name="Ishii S."/>
        </authorList>
    </citation>
    <scope>NUCLEOTIDE SEQUENCE [LARGE SCALE GENOMIC DNA]</scope>
    <source>
        <strain evidence="2 3">BE2.4</strain>
    </source>
</reference>
<dbReference type="Proteomes" id="UP000244173">
    <property type="component" value="Chromosome"/>
</dbReference>
<accession>A0A2S0PA46</accession>
<dbReference type="KEGG" id="maer:DAI18_08960"/>
<dbReference type="InterPro" id="IPR011083">
    <property type="entry name" value="Phage_tail_collar_dom"/>
</dbReference>
<dbReference type="Gene3D" id="3.90.1340.10">
    <property type="entry name" value="Phage tail collar domain"/>
    <property type="match status" value="1"/>
</dbReference>
<proteinExistence type="predicted"/>